<evidence type="ECO:0000256" key="6">
    <source>
        <dbReference type="SAM" id="MobiDB-lite"/>
    </source>
</evidence>
<evidence type="ECO:0000256" key="4">
    <source>
        <dbReference type="ARBA" id="ARBA00023163"/>
    </source>
</evidence>
<comment type="subcellular location">
    <subcellularLocation>
        <location evidence="1">Nucleus</location>
    </subcellularLocation>
</comment>
<dbReference type="EMBL" id="CAWUHB010000086">
    <property type="protein sequence ID" value="CAK7234578.1"/>
    <property type="molecule type" value="Genomic_DNA"/>
</dbReference>
<evidence type="ECO:0000259" key="7">
    <source>
        <dbReference type="Pfam" id="PF20183"/>
    </source>
</evidence>
<evidence type="ECO:0000256" key="2">
    <source>
        <dbReference type="ARBA" id="ARBA00023015"/>
    </source>
</evidence>
<feature type="compositionally biased region" description="Low complexity" evidence="6">
    <location>
        <begin position="793"/>
        <end position="802"/>
    </location>
</feature>
<name>A0ABP0CRD6_9PEZI</name>
<protein>
    <recommendedName>
        <fullName evidence="7">DUF6546 domain-containing protein</fullName>
    </recommendedName>
</protein>
<keyword evidence="2" id="KW-0805">Transcription regulation</keyword>
<proteinExistence type="predicted"/>
<dbReference type="Proteomes" id="UP001642405">
    <property type="component" value="Unassembled WGS sequence"/>
</dbReference>
<reference evidence="8 9" key="1">
    <citation type="submission" date="2024-01" db="EMBL/GenBank/DDBJ databases">
        <authorList>
            <person name="Allen C."/>
            <person name="Tagirdzhanova G."/>
        </authorList>
    </citation>
    <scope>NUCLEOTIDE SEQUENCE [LARGE SCALE GENOMIC DNA]</scope>
</reference>
<comment type="caution">
    <text evidence="8">The sequence shown here is derived from an EMBL/GenBank/DDBJ whole genome shotgun (WGS) entry which is preliminary data.</text>
</comment>
<evidence type="ECO:0000256" key="3">
    <source>
        <dbReference type="ARBA" id="ARBA00023125"/>
    </source>
</evidence>
<evidence type="ECO:0000313" key="8">
    <source>
        <dbReference type="EMBL" id="CAK7234578.1"/>
    </source>
</evidence>
<evidence type="ECO:0000256" key="1">
    <source>
        <dbReference type="ARBA" id="ARBA00004123"/>
    </source>
</evidence>
<sequence length="854" mass="93182">MSAEVLRHTRPCLYLAVLAAASFEDAALQRRLGQQFNAVVASRLTHGSMASLDLLQGLLVHTACIVSDMRLDRAKTESLWNVEKEAARPDEFMDPGWGGEELRALLGAYYLSSISSIVMQKMRHFPSSQFIVDSGARLAAAAECPTDAYLPHIVRIQVLAEEADDILRQPPSDAAAKAVLVRGQLNVFKASLSFRLSQCSTLYLQVHFLELLLERMALPGFPFGNKRPSTTTITYDAPLADGLATVVAASRSLISFLLNMAAGEEFVVTNMACVVLSCGMSLAVRLDVLLKDPRVAPMAQHLGHVLTLHDAARSATSSSGTDAALDTSSLMILGRIAEALDGGGEMDFSHVAGPGPDPDHEPRFVAEKENLHGAPPHTRSGTSSDELWDFLFNLPSDAPLEQPIYAWAPYAAVSRDWQAFFERRSFASLALFNDDVEPFCAAVQRRPERLAYMGRLRLTIDLPAYDCEECGMDETAATCKRNNVIFTAVLWRLLRGLAVWKASGDDAGEQELQLELGVRSISDGQHMWQDYRILHPYARGIGRAFDDEGTERYMETTYASTSQRHRTSRDPPVAAIVRTLVVARRFYRAVHPDTLYHLLHACLPGVQRVHFEPWRPQDTANFDTMERGYGMLLADLPPSLRRLNLFLESNRHLYRAHCPETGVRLGPTALVHRRPSAKLGRQLAEGSNQLAMINVAFFVEADDVFAAAASLPTKTHTWPRLAVMVLTSSTLSPTVSFAAIEQLLLAAAAAAARMPQLREFELWNVAGRHACTFSVTLAPLTSEQMPGHSYEHSSSSSSSSSSNDDDDNNNNNSVEDDDGDDSDNDMPPAKVVGTVGAAGVEGAGALKGAGPGAA</sequence>
<dbReference type="InterPro" id="IPR046676">
    <property type="entry name" value="DUF6546"/>
</dbReference>
<dbReference type="InterPro" id="IPR051089">
    <property type="entry name" value="prtT"/>
</dbReference>
<keyword evidence="9" id="KW-1185">Reference proteome</keyword>
<gene>
    <name evidence="8" type="ORF">SCUCBS95973_008983</name>
</gene>
<dbReference type="Pfam" id="PF20183">
    <property type="entry name" value="DUF6546"/>
    <property type="match status" value="1"/>
</dbReference>
<keyword evidence="5" id="KW-0539">Nucleus</keyword>
<evidence type="ECO:0000256" key="5">
    <source>
        <dbReference type="ARBA" id="ARBA00023242"/>
    </source>
</evidence>
<keyword evidence="3" id="KW-0238">DNA-binding</keyword>
<feature type="region of interest" description="Disordered" evidence="6">
    <location>
        <begin position="784"/>
        <end position="836"/>
    </location>
</feature>
<feature type="domain" description="DUF6546" evidence="7">
    <location>
        <begin position="636"/>
        <end position="775"/>
    </location>
</feature>
<accession>A0ABP0CRD6</accession>
<dbReference type="PANTHER" id="PTHR31845">
    <property type="entry name" value="FINGER DOMAIN PROTEIN, PUTATIVE-RELATED"/>
    <property type="match status" value="1"/>
</dbReference>
<feature type="compositionally biased region" description="Acidic residues" evidence="6">
    <location>
        <begin position="803"/>
        <end position="824"/>
    </location>
</feature>
<evidence type="ECO:0000313" key="9">
    <source>
        <dbReference type="Proteomes" id="UP001642405"/>
    </source>
</evidence>
<organism evidence="8 9">
    <name type="scientific">Sporothrix curviconia</name>
    <dbReference type="NCBI Taxonomy" id="1260050"/>
    <lineage>
        <taxon>Eukaryota</taxon>
        <taxon>Fungi</taxon>
        <taxon>Dikarya</taxon>
        <taxon>Ascomycota</taxon>
        <taxon>Pezizomycotina</taxon>
        <taxon>Sordariomycetes</taxon>
        <taxon>Sordariomycetidae</taxon>
        <taxon>Ophiostomatales</taxon>
        <taxon>Ophiostomataceae</taxon>
        <taxon>Sporothrix</taxon>
    </lineage>
</organism>
<dbReference type="PANTHER" id="PTHR31845:SF37">
    <property type="entry name" value="TRANSCRIPTION FACTOR DOMAIN-CONTAINING PROTEIN"/>
    <property type="match status" value="1"/>
</dbReference>
<keyword evidence="4" id="KW-0804">Transcription</keyword>